<organism evidence="2 3">
    <name type="scientific">Pseudonocardia tropica</name>
    <dbReference type="NCBI Taxonomy" id="681289"/>
    <lineage>
        <taxon>Bacteria</taxon>
        <taxon>Bacillati</taxon>
        <taxon>Actinomycetota</taxon>
        <taxon>Actinomycetes</taxon>
        <taxon>Pseudonocardiales</taxon>
        <taxon>Pseudonocardiaceae</taxon>
        <taxon>Pseudonocardia</taxon>
    </lineage>
</organism>
<dbReference type="EMBL" id="JBEDNP010000026">
    <property type="protein sequence ID" value="MEQ3542177.1"/>
    <property type="molecule type" value="Genomic_DNA"/>
</dbReference>
<accession>A0ABV1K499</accession>
<keyword evidence="1" id="KW-0694">RNA-binding</keyword>
<dbReference type="Gene3D" id="3.10.290.10">
    <property type="entry name" value="RNA-binding S4 domain"/>
    <property type="match status" value="1"/>
</dbReference>
<evidence type="ECO:0000313" key="2">
    <source>
        <dbReference type="EMBL" id="MEQ3542177.1"/>
    </source>
</evidence>
<protein>
    <submittedName>
        <fullName evidence="2">RNA-binding S4 domain-containing protein</fullName>
    </submittedName>
</protein>
<dbReference type="CDD" id="cd00165">
    <property type="entry name" value="S4"/>
    <property type="match status" value="1"/>
</dbReference>
<dbReference type="SUPFAM" id="SSF55174">
    <property type="entry name" value="Alpha-L RNA-binding motif"/>
    <property type="match status" value="1"/>
</dbReference>
<dbReference type="PROSITE" id="PS50889">
    <property type="entry name" value="S4"/>
    <property type="match status" value="1"/>
</dbReference>
<evidence type="ECO:0000313" key="3">
    <source>
        <dbReference type="Proteomes" id="UP001464923"/>
    </source>
</evidence>
<keyword evidence="3" id="KW-1185">Reference proteome</keyword>
<gene>
    <name evidence="2" type="ORF">WHI96_25520</name>
</gene>
<dbReference type="InterPro" id="IPR036986">
    <property type="entry name" value="S4_RNA-bd_sf"/>
</dbReference>
<dbReference type="Pfam" id="PF13275">
    <property type="entry name" value="S4_2"/>
    <property type="match status" value="1"/>
</dbReference>
<reference evidence="2 3" key="1">
    <citation type="submission" date="2024-03" db="EMBL/GenBank/DDBJ databases">
        <title>Draft genome sequence of Pseudonocardia tropica JCM 19149.</title>
        <authorList>
            <person name="Butdee W."/>
            <person name="Duangmal K."/>
        </authorList>
    </citation>
    <scope>NUCLEOTIDE SEQUENCE [LARGE SCALE GENOMIC DNA]</scope>
    <source>
        <strain evidence="2 3">JCM 19149</strain>
    </source>
</reference>
<dbReference type="RefSeq" id="WP_345651589.1">
    <property type="nucleotide sequence ID" value="NZ_BAABLY010000079.1"/>
</dbReference>
<dbReference type="Proteomes" id="UP001464923">
    <property type="component" value="Unassembled WGS sequence"/>
</dbReference>
<comment type="caution">
    <text evidence="2">The sequence shown here is derived from an EMBL/GenBank/DDBJ whole genome shotgun (WGS) entry which is preliminary data.</text>
</comment>
<name>A0ABV1K499_9PSEU</name>
<evidence type="ECO:0000256" key="1">
    <source>
        <dbReference type="PROSITE-ProRule" id="PRU00182"/>
    </source>
</evidence>
<proteinExistence type="predicted"/>
<sequence length="75" mass="8071">MPTPQPTPQDVPIREEPIRIGQFLKLAGLAEDGVHAREILEAGEVTVNGAPEHRRGAQIRRGDVVSVAGRSVRPA</sequence>